<protein>
    <submittedName>
        <fullName evidence="1">Uncharacterized protein</fullName>
    </submittedName>
</protein>
<dbReference type="EMBL" id="LODT01000001">
    <property type="protein sequence ID" value="KYR02734.1"/>
    <property type="molecule type" value="Genomic_DNA"/>
</dbReference>
<dbReference type="InParanoid" id="A0A152A937"/>
<accession>A0A152A937</accession>
<evidence type="ECO:0000313" key="1">
    <source>
        <dbReference type="EMBL" id="KYR02734.1"/>
    </source>
</evidence>
<evidence type="ECO:0000313" key="2">
    <source>
        <dbReference type="Proteomes" id="UP000076078"/>
    </source>
</evidence>
<comment type="caution">
    <text evidence="1">The sequence shown here is derived from an EMBL/GenBank/DDBJ whole genome shotgun (WGS) entry which is preliminary data.</text>
</comment>
<organism evidence="1 2">
    <name type="scientific">Tieghemostelium lacteum</name>
    <name type="common">Slime mold</name>
    <name type="synonym">Dictyostelium lacteum</name>
    <dbReference type="NCBI Taxonomy" id="361077"/>
    <lineage>
        <taxon>Eukaryota</taxon>
        <taxon>Amoebozoa</taxon>
        <taxon>Evosea</taxon>
        <taxon>Eumycetozoa</taxon>
        <taxon>Dictyostelia</taxon>
        <taxon>Dictyosteliales</taxon>
        <taxon>Raperosteliaceae</taxon>
        <taxon>Tieghemostelium</taxon>
    </lineage>
</organism>
<dbReference type="Proteomes" id="UP000076078">
    <property type="component" value="Unassembled WGS sequence"/>
</dbReference>
<reference evidence="1 2" key="1">
    <citation type="submission" date="2015-12" db="EMBL/GenBank/DDBJ databases">
        <title>Dictyostelia acquired genes for synthesis and detection of signals that induce cell-type specialization by lateral gene transfer from prokaryotes.</title>
        <authorList>
            <person name="Gloeckner G."/>
            <person name="Schaap P."/>
        </authorList>
    </citation>
    <scope>NUCLEOTIDE SEQUENCE [LARGE SCALE GENOMIC DNA]</scope>
    <source>
        <strain evidence="1 2">TK</strain>
    </source>
</reference>
<sequence>MFYIGFQVEFGLEVSYGNLNFDMYGNKEYQQFQWDYNNLVNRLGPQPLIGEFKIQICVPVQMIETFKTQISHSNYSIQIILMKNNDIIEFIHPHGPLVSFVLDIDHYGIGLETISIEYTNNSESIQVINLVTFVTNIGYIYIESLFYPEITGYYYTIISLQVTDYVGKVATFTESQLKKKFGFSGFTLHPTIPQDSNFFEYTLDDRNPKISYANRITNLIAYVNLNSPFYPLSCIHGIGSMCTTLF</sequence>
<keyword evidence="2" id="KW-1185">Reference proteome</keyword>
<name>A0A152A937_TIELA</name>
<dbReference type="AlphaFoldDB" id="A0A152A937"/>
<gene>
    <name evidence="1" type="ORF">DLAC_00199</name>
</gene>
<proteinExistence type="predicted"/>